<dbReference type="AlphaFoldDB" id="A0AAD1X3R0"/>
<dbReference type="Gene3D" id="3.40.50.12780">
    <property type="entry name" value="N-terminal domain of ligase-like"/>
    <property type="match status" value="1"/>
</dbReference>
<evidence type="ECO:0000256" key="1">
    <source>
        <dbReference type="ARBA" id="ARBA00022741"/>
    </source>
</evidence>
<dbReference type="GO" id="GO:0005524">
    <property type="term" value="F:ATP binding"/>
    <property type="evidence" value="ECO:0007669"/>
    <property type="project" value="UniProtKB-KW"/>
</dbReference>
<dbReference type="EMBL" id="CAMPGE010000820">
    <property type="protein sequence ID" value="CAI2359579.1"/>
    <property type="molecule type" value="Genomic_DNA"/>
</dbReference>
<evidence type="ECO:0000313" key="5">
    <source>
        <dbReference type="Proteomes" id="UP001295684"/>
    </source>
</evidence>
<dbReference type="Proteomes" id="UP001295684">
    <property type="component" value="Unassembled WGS sequence"/>
</dbReference>
<dbReference type="PANTHER" id="PTHR43272:SF33">
    <property type="entry name" value="AMP-BINDING DOMAIN-CONTAINING PROTEIN-RELATED"/>
    <property type="match status" value="1"/>
</dbReference>
<dbReference type="Pfam" id="PF00501">
    <property type="entry name" value="AMP-binding"/>
    <property type="match status" value="1"/>
</dbReference>
<accession>A0AAD1X3R0</accession>
<dbReference type="InterPro" id="IPR000873">
    <property type="entry name" value="AMP-dep_synth/lig_dom"/>
</dbReference>
<gene>
    <name evidence="4" type="ORF">ECRASSUSDP1_LOCUS871</name>
</gene>
<feature type="domain" description="AMP-dependent synthetase/ligase" evidence="3">
    <location>
        <begin position="82"/>
        <end position="506"/>
    </location>
</feature>
<evidence type="ECO:0000259" key="3">
    <source>
        <dbReference type="Pfam" id="PF00501"/>
    </source>
</evidence>
<dbReference type="InterPro" id="IPR042099">
    <property type="entry name" value="ANL_N_sf"/>
</dbReference>
<comment type="caution">
    <text evidence="4">The sequence shown here is derived from an EMBL/GenBank/DDBJ whole genome shotgun (WGS) entry which is preliminary data.</text>
</comment>
<dbReference type="PANTHER" id="PTHR43272">
    <property type="entry name" value="LONG-CHAIN-FATTY-ACID--COA LIGASE"/>
    <property type="match status" value="1"/>
</dbReference>
<organism evidence="4 5">
    <name type="scientific">Euplotes crassus</name>
    <dbReference type="NCBI Taxonomy" id="5936"/>
    <lineage>
        <taxon>Eukaryota</taxon>
        <taxon>Sar</taxon>
        <taxon>Alveolata</taxon>
        <taxon>Ciliophora</taxon>
        <taxon>Intramacronucleata</taxon>
        <taxon>Spirotrichea</taxon>
        <taxon>Hypotrichia</taxon>
        <taxon>Euplotida</taxon>
        <taxon>Euplotidae</taxon>
        <taxon>Moneuplotes</taxon>
    </lineage>
</organism>
<dbReference type="GO" id="GO:0004467">
    <property type="term" value="F:long-chain fatty acid-CoA ligase activity"/>
    <property type="evidence" value="ECO:0007669"/>
    <property type="project" value="TreeGrafter"/>
</dbReference>
<dbReference type="GO" id="GO:0005783">
    <property type="term" value="C:endoplasmic reticulum"/>
    <property type="evidence" value="ECO:0007669"/>
    <property type="project" value="TreeGrafter"/>
</dbReference>
<reference evidence="4" key="1">
    <citation type="submission" date="2023-07" db="EMBL/GenBank/DDBJ databases">
        <authorList>
            <consortium name="AG Swart"/>
            <person name="Singh M."/>
            <person name="Singh A."/>
            <person name="Seah K."/>
            <person name="Emmerich C."/>
        </authorList>
    </citation>
    <scope>NUCLEOTIDE SEQUENCE</scope>
    <source>
        <strain evidence="4">DP1</strain>
    </source>
</reference>
<dbReference type="GO" id="GO:0016020">
    <property type="term" value="C:membrane"/>
    <property type="evidence" value="ECO:0007669"/>
    <property type="project" value="TreeGrafter"/>
</dbReference>
<evidence type="ECO:0000313" key="4">
    <source>
        <dbReference type="EMBL" id="CAI2359579.1"/>
    </source>
</evidence>
<dbReference type="SUPFAM" id="SSF56801">
    <property type="entry name" value="Acetyl-CoA synthetase-like"/>
    <property type="match status" value="1"/>
</dbReference>
<sequence length="689" mass="78134">MGGSQVTYGYEREDVPRKEGETRPWRHIALKPDEDLVCEVYPGVDTIKKSFLRSVEKFAHEDFLGKREVTGTKIQVNPRTKKEEEVKTYGEYKWKNYKEVYDYCDSLAKKIYHQELHSVVEEEDKEMRLIGIFGKNSMEWAITDLACALGDISVVTLYDTLGSDSTRYIVDQCQLKTIFITRDKIKCLLQLARDGKIDSVKNLVILDEHTEEDAKECDEVGISVFEIYELIEQGREIKMKLPDPYRDSIYTICYTSGTTGDPKGVKLSNINVICPGAGLIKIDVGLYQTDVHISYLPLAHVLERVVYVTLLGRGAKIGFYQGDILKLKEDLAELKPTIFVSVPRLFNRFYDGMMSKVNALTGVKKKLAQLAISRKTSRLKSSGTPTHMLYDKLVFNKFKEAIGGNVRLMVTGSAPISKDVINFLKIAFCCPFYEGYGQTETAAGSCLTFSEDGEAGHVGGVLPHNELKLIDIPEMDYLTTDVDEDGNPMPRGEICFKGHSNFAGYFKQPEKTRDTVDEDGWIHTGDIGAILPNGALKIIDRKKNIFKLAQGEYIAPEKLENQYNKIPIVKQLFIYGDSLQSELVAIIVPDDDEVRKEAEQRDMDTSDIDEFYKSTEWLDLAKEKFNESKKEAGFSGMEIPKKFFFTREEFTIEGNLLTPTMKVKRNEAKIKYLNEIKEMYGGAKLQGEE</sequence>
<name>A0AAD1X3R0_EUPCR</name>
<proteinExistence type="predicted"/>
<evidence type="ECO:0000256" key="2">
    <source>
        <dbReference type="ARBA" id="ARBA00022840"/>
    </source>
</evidence>
<keyword evidence="2" id="KW-0067">ATP-binding</keyword>
<dbReference type="PROSITE" id="PS00455">
    <property type="entry name" value="AMP_BINDING"/>
    <property type="match status" value="1"/>
</dbReference>
<protein>
    <recommendedName>
        <fullName evidence="3">AMP-dependent synthetase/ligase domain-containing protein</fullName>
    </recommendedName>
</protein>
<dbReference type="InterPro" id="IPR020845">
    <property type="entry name" value="AMP-binding_CS"/>
</dbReference>
<keyword evidence="5" id="KW-1185">Reference proteome</keyword>
<keyword evidence="1" id="KW-0547">Nucleotide-binding</keyword>